<dbReference type="InterPro" id="IPR018666">
    <property type="entry name" value="DUF2125"/>
</dbReference>
<name>A0A9W6MR75_9HYPH</name>
<keyword evidence="4" id="KW-1185">Reference proteome</keyword>
<evidence type="ECO:0000313" key="2">
    <source>
        <dbReference type="EMBL" id="GLK54854.1"/>
    </source>
</evidence>
<accession>A0A9W6MR75</accession>
<reference evidence="2" key="3">
    <citation type="submission" date="2023-01" db="EMBL/GenBank/DDBJ databases">
        <authorList>
            <person name="Sun Q."/>
            <person name="Evtushenko L."/>
        </authorList>
    </citation>
    <scope>NUCLEOTIDE SEQUENCE</scope>
    <source>
        <strain evidence="2">VKM B-1606</strain>
    </source>
</reference>
<dbReference type="AlphaFoldDB" id="A0A9W6MR75"/>
<dbReference type="EMBL" id="JAFBCY010000002">
    <property type="protein sequence ID" value="MBM7851790.1"/>
    <property type="molecule type" value="Genomic_DNA"/>
</dbReference>
<evidence type="ECO:0000313" key="5">
    <source>
        <dbReference type="Proteomes" id="UP001143400"/>
    </source>
</evidence>
<dbReference type="RefSeq" id="WP_204950189.1">
    <property type="nucleotide sequence ID" value="NZ_BSFF01000001.1"/>
</dbReference>
<dbReference type="Pfam" id="PF09898">
    <property type="entry name" value="DUF2125"/>
    <property type="match status" value="1"/>
</dbReference>
<proteinExistence type="predicted"/>
<reference evidence="2" key="1">
    <citation type="journal article" date="2014" name="Int. J. Syst. Evol. Microbiol.">
        <title>Complete genome sequence of Corynebacterium casei LMG S-19264T (=DSM 44701T), isolated from a smear-ripened cheese.</title>
        <authorList>
            <consortium name="US DOE Joint Genome Institute (JGI-PGF)"/>
            <person name="Walter F."/>
            <person name="Albersmeier A."/>
            <person name="Kalinowski J."/>
            <person name="Ruckert C."/>
        </authorList>
    </citation>
    <scope>NUCLEOTIDE SEQUENCE</scope>
    <source>
        <strain evidence="2">VKM B-1606</strain>
    </source>
</reference>
<dbReference type="EMBL" id="BSFF01000001">
    <property type="protein sequence ID" value="GLK54854.1"/>
    <property type="molecule type" value="Genomic_DNA"/>
</dbReference>
<evidence type="ECO:0008006" key="6">
    <source>
        <dbReference type="Google" id="ProtNLM"/>
    </source>
</evidence>
<keyword evidence="1" id="KW-0472">Membrane</keyword>
<comment type="caution">
    <text evidence="2">The sequence shown here is derived from an EMBL/GenBank/DDBJ whole genome shotgun (WGS) entry which is preliminary data.</text>
</comment>
<dbReference type="Proteomes" id="UP000758856">
    <property type="component" value="Unassembled WGS sequence"/>
</dbReference>
<sequence>MTPPMSPLPSRSPETPPPSRGLSRWGVFLPVILLVVLAAGWSVFWFVAAGKATEAADAWIAREAKRGRTYACAERDTSGFPFRIELSCTGATASLPADGGPIVATAPRFVAVAQIYDPRRLIGDVRGPIEVTDASGRKATLSFATAQASVAVSSDRRFDRTSIALTAPRLVAGADEIGAAKHLELHLRRAPDGSDGVYDLAARVEEATSPALALVPVGAGPLSGELQIEARGVGDLAPQPTSERLRAFAEAGGRLHVALARVTRGDVAAEAKGDLALNIEGRPEGKLTLTARGVDQLVQSLFGAGEEGNGKKDLLSSLLGAGAKMLGSPATLDDRPATAYPVRIANGRLSVGPVKLWRSPPLF</sequence>
<reference evidence="3 4" key="2">
    <citation type="submission" date="2021-01" db="EMBL/GenBank/DDBJ databases">
        <title>Genomic Encyclopedia of Type Strains, Phase IV (KMG-IV): sequencing the most valuable type-strain genomes for metagenomic binning, comparative biology and taxonomic classification.</title>
        <authorList>
            <person name="Goeker M."/>
        </authorList>
    </citation>
    <scope>NUCLEOTIDE SEQUENCE [LARGE SCALE GENOMIC DNA]</scope>
    <source>
        <strain evidence="3 4">DSM 6130</strain>
    </source>
</reference>
<keyword evidence="1" id="KW-0812">Transmembrane</keyword>
<dbReference type="Proteomes" id="UP001143400">
    <property type="component" value="Unassembled WGS sequence"/>
</dbReference>
<evidence type="ECO:0000256" key="1">
    <source>
        <dbReference type="SAM" id="Phobius"/>
    </source>
</evidence>
<organism evidence="2 5">
    <name type="scientific">Methylopila capsulata</name>
    <dbReference type="NCBI Taxonomy" id="61654"/>
    <lineage>
        <taxon>Bacteria</taxon>
        <taxon>Pseudomonadati</taxon>
        <taxon>Pseudomonadota</taxon>
        <taxon>Alphaproteobacteria</taxon>
        <taxon>Hyphomicrobiales</taxon>
        <taxon>Methylopilaceae</taxon>
        <taxon>Methylopila</taxon>
    </lineage>
</organism>
<evidence type="ECO:0000313" key="4">
    <source>
        <dbReference type="Proteomes" id="UP000758856"/>
    </source>
</evidence>
<evidence type="ECO:0000313" key="3">
    <source>
        <dbReference type="EMBL" id="MBM7851790.1"/>
    </source>
</evidence>
<feature type="transmembrane region" description="Helical" evidence="1">
    <location>
        <begin position="25"/>
        <end position="47"/>
    </location>
</feature>
<keyword evidence="1" id="KW-1133">Transmembrane helix</keyword>
<gene>
    <name evidence="2" type="ORF">GCM10008170_08730</name>
    <name evidence="3" type="ORF">JOD31_002015</name>
</gene>
<protein>
    <recommendedName>
        <fullName evidence="6">DUF2125 domain-containing protein</fullName>
    </recommendedName>
</protein>